<proteinExistence type="predicted"/>
<evidence type="ECO:0000313" key="2">
    <source>
        <dbReference type="EMBL" id="NOV51851.1"/>
    </source>
</evidence>
<accession>A0A6M2E382</accession>
<keyword evidence="1" id="KW-1133">Transmembrane helix</keyword>
<keyword evidence="1" id="KW-0812">Transmembrane</keyword>
<evidence type="ECO:0000256" key="1">
    <source>
        <dbReference type="SAM" id="Phobius"/>
    </source>
</evidence>
<reference evidence="2" key="1">
    <citation type="submission" date="2020-03" db="EMBL/GenBank/DDBJ databases">
        <title>Transcriptomic Profiling of the Digestive Tract of the Rat Flea, Xenopsylla cheopis, Following Blood Feeding and Infection with Yersinia pestis.</title>
        <authorList>
            <person name="Bland D.M."/>
            <person name="Martens C.A."/>
            <person name="Virtaneva K."/>
            <person name="Kanakabandi K."/>
            <person name="Long D."/>
            <person name="Rosenke R."/>
            <person name="Saturday G.A."/>
            <person name="Hoyt F.H."/>
            <person name="Bruno D.P."/>
            <person name="Ribeiro J.M.C."/>
            <person name="Hinnebusch J."/>
        </authorList>
    </citation>
    <scope>NUCLEOTIDE SEQUENCE</scope>
</reference>
<name>A0A6M2E382_XENCH</name>
<dbReference type="AlphaFoldDB" id="A0A6M2E382"/>
<sequence length="68" mass="8348">MNFFDVFWRNHLFWTSTALIVFGAHMAGFKYCKPIFYYMIISSRFGIMLIKRFFGFRNTFSDQKIMFY</sequence>
<feature type="transmembrane region" description="Helical" evidence="1">
    <location>
        <begin position="12"/>
        <end position="29"/>
    </location>
</feature>
<keyword evidence="1" id="KW-0472">Membrane</keyword>
<feature type="transmembrane region" description="Helical" evidence="1">
    <location>
        <begin position="35"/>
        <end position="54"/>
    </location>
</feature>
<dbReference type="EMBL" id="GIIL01008125">
    <property type="protein sequence ID" value="NOV51851.1"/>
    <property type="molecule type" value="Transcribed_RNA"/>
</dbReference>
<organism evidence="2">
    <name type="scientific">Xenopsylla cheopis</name>
    <name type="common">Oriental rat flea</name>
    <name type="synonym">Pulex cheopis</name>
    <dbReference type="NCBI Taxonomy" id="163159"/>
    <lineage>
        <taxon>Eukaryota</taxon>
        <taxon>Metazoa</taxon>
        <taxon>Ecdysozoa</taxon>
        <taxon>Arthropoda</taxon>
        <taxon>Hexapoda</taxon>
        <taxon>Insecta</taxon>
        <taxon>Pterygota</taxon>
        <taxon>Neoptera</taxon>
        <taxon>Endopterygota</taxon>
        <taxon>Siphonaptera</taxon>
        <taxon>Pulicidae</taxon>
        <taxon>Xenopsyllinae</taxon>
        <taxon>Xenopsylla</taxon>
    </lineage>
</organism>
<protein>
    <submittedName>
        <fullName evidence="2">Putative product</fullName>
    </submittedName>
</protein>